<evidence type="ECO:0000256" key="8">
    <source>
        <dbReference type="ARBA" id="ARBA00023136"/>
    </source>
</evidence>
<reference evidence="12" key="1">
    <citation type="submission" date="2023-12" db="EMBL/GenBank/DDBJ databases">
        <title>Novel isolates from deep terrestrial aquifers shed light on the physiology and ecology of the class Limnochordia.</title>
        <authorList>
            <person name="Karnachuk O.V."/>
            <person name="Lukina A.P."/>
            <person name="Avakyan M.R."/>
            <person name="Kadnikov V."/>
            <person name="Begmatov S."/>
            <person name="Beletsky A.V."/>
            <person name="Mardanov A.V."/>
            <person name="Ravin N.V."/>
        </authorList>
    </citation>
    <scope>NUCLEOTIDE SEQUENCE [LARGE SCALE GENOMIC DNA]</scope>
    <source>
        <strain evidence="12">LN</strain>
    </source>
</reference>
<evidence type="ECO:0000313" key="12">
    <source>
        <dbReference type="Proteomes" id="UP001333102"/>
    </source>
</evidence>
<dbReference type="EMBL" id="CP141614">
    <property type="protein sequence ID" value="WRP15273.1"/>
    <property type="molecule type" value="Genomic_DNA"/>
</dbReference>
<dbReference type="PANTHER" id="PTHR11795:SF371">
    <property type="entry name" value="HIGH-AFFINITY BRANCHED-CHAIN AMINO ACID TRANSPORT SYSTEM PERMEASE PROTEIN LIVH"/>
    <property type="match status" value="1"/>
</dbReference>
<accession>A0ABZ1BRS3</accession>
<keyword evidence="7 10" id="KW-1133">Transmembrane helix</keyword>
<comment type="similarity">
    <text evidence="9">Belongs to the binding-protein-dependent transport system permease family. LivHM subfamily.</text>
</comment>
<feature type="transmembrane region" description="Helical" evidence="10">
    <location>
        <begin position="234"/>
        <end position="261"/>
    </location>
</feature>
<protein>
    <submittedName>
        <fullName evidence="11">Branched-chain amino acid ABC transporter permease</fullName>
    </submittedName>
</protein>
<evidence type="ECO:0000256" key="2">
    <source>
        <dbReference type="ARBA" id="ARBA00022448"/>
    </source>
</evidence>
<evidence type="ECO:0000313" key="11">
    <source>
        <dbReference type="EMBL" id="WRP15273.1"/>
    </source>
</evidence>
<proteinExistence type="inferred from homology"/>
<keyword evidence="8 10" id="KW-0472">Membrane</keyword>
<evidence type="ECO:0000256" key="4">
    <source>
        <dbReference type="ARBA" id="ARBA00022519"/>
    </source>
</evidence>
<keyword evidence="5 10" id="KW-0812">Transmembrane</keyword>
<comment type="subcellular location">
    <subcellularLocation>
        <location evidence="1">Cell membrane</location>
        <topology evidence="1">Multi-pass membrane protein</topology>
    </subcellularLocation>
</comment>
<keyword evidence="3" id="KW-1003">Cell membrane</keyword>
<feature type="transmembrane region" description="Helical" evidence="10">
    <location>
        <begin position="100"/>
        <end position="120"/>
    </location>
</feature>
<dbReference type="InterPro" id="IPR052157">
    <property type="entry name" value="BCAA_transport_permease"/>
</dbReference>
<feature type="transmembrane region" description="Helical" evidence="10">
    <location>
        <begin position="273"/>
        <end position="292"/>
    </location>
</feature>
<keyword evidence="12" id="KW-1185">Reference proteome</keyword>
<keyword evidence="6" id="KW-0029">Amino-acid transport</keyword>
<organism evidence="11 12">
    <name type="scientific">Geochorda subterranea</name>
    <dbReference type="NCBI Taxonomy" id="3109564"/>
    <lineage>
        <taxon>Bacteria</taxon>
        <taxon>Bacillati</taxon>
        <taxon>Bacillota</taxon>
        <taxon>Limnochordia</taxon>
        <taxon>Limnochordales</taxon>
        <taxon>Geochordaceae</taxon>
        <taxon>Geochorda</taxon>
    </lineage>
</organism>
<evidence type="ECO:0000256" key="1">
    <source>
        <dbReference type="ARBA" id="ARBA00004651"/>
    </source>
</evidence>
<dbReference type="Proteomes" id="UP001333102">
    <property type="component" value="Chromosome"/>
</dbReference>
<name>A0ABZ1BRS3_9FIRM</name>
<feature type="transmembrane region" description="Helical" evidence="10">
    <location>
        <begin position="140"/>
        <end position="165"/>
    </location>
</feature>
<gene>
    <name evidence="11" type="ORF">VLY81_03660</name>
</gene>
<feature type="transmembrane region" description="Helical" evidence="10">
    <location>
        <begin position="20"/>
        <end position="39"/>
    </location>
</feature>
<dbReference type="PANTHER" id="PTHR11795">
    <property type="entry name" value="BRANCHED-CHAIN AMINO ACID TRANSPORT SYSTEM PERMEASE PROTEIN LIVH"/>
    <property type="match status" value="1"/>
</dbReference>
<keyword evidence="2" id="KW-0813">Transport</keyword>
<evidence type="ECO:0000256" key="10">
    <source>
        <dbReference type="SAM" id="Phobius"/>
    </source>
</evidence>
<evidence type="ECO:0000256" key="7">
    <source>
        <dbReference type="ARBA" id="ARBA00022989"/>
    </source>
</evidence>
<evidence type="ECO:0000256" key="5">
    <source>
        <dbReference type="ARBA" id="ARBA00022692"/>
    </source>
</evidence>
<evidence type="ECO:0000256" key="3">
    <source>
        <dbReference type="ARBA" id="ARBA00022475"/>
    </source>
</evidence>
<sequence>MNLSLEVIVQQLLNGISLGGLYSLLAIGYTMVYGILRLINFAHGDVFMIGAYTAFFLVGVFHLPWWISAPLTALLTALVGVTIDRAAYRPLREEPRISALITAVGVSFFIENLGLVVVGGRPRGMPVPPAFAGSYALGPFRVPGVTVWVPVLTLLLVGALLVLVYRTRAGMAMRALSRDIEATRLMGVDVDRVISYTFALGSALAAAGGIMWSFQFPQVNPLMGIYPGWKAFTAAVVGGIGNVVGAMIGGFVIGIVEIMTVGLMPHLSGYRDAFVFALLVFFLLVRPTGILGEPMKEKV</sequence>
<evidence type="ECO:0000256" key="9">
    <source>
        <dbReference type="ARBA" id="ARBA00037998"/>
    </source>
</evidence>
<evidence type="ECO:0000256" key="6">
    <source>
        <dbReference type="ARBA" id="ARBA00022970"/>
    </source>
</evidence>
<dbReference type="InterPro" id="IPR001851">
    <property type="entry name" value="ABC_transp_permease"/>
</dbReference>
<keyword evidence="4" id="KW-0997">Cell inner membrane</keyword>
<dbReference type="Pfam" id="PF02653">
    <property type="entry name" value="BPD_transp_2"/>
    <property type="match status" value="1"/>
</dbReference>
<dbReference type="CDD" id="cd06582">
    <property type="entry name" value="TM_PBP1_LivH_like"/>
    <property type="match status" value="1"/>
</dbReference>
<feature type="transmembrane region" description="Helical" evidence="10">
    <location>
        <begin position="193"/>
        <end position="214"/>
    </location>
</feature>
<dbReference type="RefSeq" id="WP_324669669.1">
    <property type="nucleotide sequence ID" value="NZ_CP141614.1"/>
</dbReference>